<dbReference type="PANTHER" id="PTHR48105">
    <property type="entry name" value="THIOREDOXIN REDUCTASE 1-RELATED-RELATED"/>
    <property type="match status" value="1"/>
</dbReference>
<sequence length="307" mass="33487">MSTRKADLPGYDVIIIGGGPAGLSAALILGRCRRRVLVCDSGQYRNDAAHAMHGFLSRDGIAPSELRRIGREQLQPYGVEIREVAVADVRREAKRFEVTLEGGERLLCRKLLLATGLVDRLPELPGLPAMYGKSVHHCPYCEGWESRDQPIGVYGQGCTGVALALNMKTWSDDILLFTDGPASLPGGEAQRLARHGVGVREERIARLEGRDGMLERVVLEDGSSVERRALFVKTRLEQRSDLARRLRCKVTEEHGVETADRHEETTCEGVFVAGDASRDVLLAVMAAAEGADAAFGINCALQEEDLA</sequence>
<dbReference type="SUPFAM" id="SSF51905">
    <property type="entry name" value="FAD/NAD(P)-binding domain"/>
    <property type="match status" value="1"/>
</dbReference>
<evidence type="ECO:0000256" key="1">
    <source>
        <dbReference type="ARBA" id="ARBA00022630"/>
    </source>
</evidence>
<dbReference type="EMBL" id="JEMB01001262">
    <property type="protein sequence ID" value="KYF89106.1"/>
    <property type="molecule type" value="Genomic_DNA"/>
</dbReference>
<dbReference type="InterPro" id="IPR050097">
    <property type="entry name" value="Ferredoxin-NADP_redctase_2"/>
</dbReference>
<dbReference type="InterPro" id="IPR036188">
    <property type="entry name" value="FAD/NAD-bd_sf"/>
</dbReference>
<evidence type="ECO:0000313" key="5">
    <source>
        <dbReference type="Proteomes" id="UP000075635"/>
    </source>
</evidence>
<reference evidence="4 5" key="1">
    <citation type="submission" date="2014-02" db="EMBL/GenBank/DDBJ databases">
        <title>The small core and large imbalanced accessory genome model reveals a collaborative survival strategy of Sorangium cellulosum strains in nature.</title>
        <authorList>
            <person name="Han K."/>
            <person name="Peng R."/>
            <person name="Blom J."/>
            <person name="Li Y.-Z."/>
        </authorList>
    </citation>
    <scope>NUCLEOTIDE SEQUENCE [LARGE SCALE GENOMIC DNA]</scope>
    <source>
        <strain evidence="4 5">So0011-07</strain>
    </source>
</reference>
<gene>
    <name evidence="4" type="ORF">BE17_51330</name>
</gene>
<organism evidence="4 5">
    <name type="scientific">Sorangium cellulosum</name>
    <name type="common">Polyangium cellulosum</name>
    <dbReference type="NCBI Taxonomy" id="56"/>
    <lineage>
        <taxon>Bacteria</taxon>
        <taxon>Pseudomonadati</taxon>
        <taxon>Myxococcota</taxon>
        <taxon>Polyangia</taxon>
        <taxon>Polyangiales</taxon>
        <taxon>Polyangiaceae</taxon>
        <taxon>Sorangium</taxon>
    </lineage>
</organism>
<name>A0A150S9R1_SORCE</name>
<evidence type="ECO:0000313" key="4">
    <source>
        <dbReference type="EMBL" id="KYF89106.1"/>
    </source>
</evidence>
<dbReference type="GO" id="GO:0016491">
    <property type="term" value="F:oxidoreductase activity"/>
    <property type="evidence" value="ECO:0007669"/>
    <property type="project" value="UniProtKB-KW"/>
</dbReference>
<comment type="caution">
    <text evidence="4">The sequence shown here is derived from an EMBL/GenBank/DDBJ whole genome shotgun (WGS) entry which is preliminary data.</text>
</comment>
<feature type="domain" description="FAD/NAD(P)-binding" evidence="3">
    <location>
        <begin position="11"/>
        <end position="290"/>
    </location>
</feature>
<proteinExistence type="predicted"/>
<evidence type="ECO:0000256" key="2">
    <source>
        <dbReference type="ARBA" id="ARBA00023002"/>
    </source>
</evidence>
<dbReference type="InterPro" id="IPR023753">
    <property type="entry name" value="FAD/NAD-binding_dom"/>
</dbReference>
<dbReference type="PRINTS" id="PR00368">
    <property type="entry name" value="FADPNR"/>
</dbReference>
<dbReference type="Gene3D" id="3.50.50.60">
    <property type="entry name" value="FAD/NAD(P)-binding domain"/>
    <property type="match status" value="2"/>
</dbReference>
<dbReference type="AlphaFoldDB" id="A0A150S9R1"/>
<keyword evidence="2" id="KW-0560">Oxidoreductase</keyword>
<evidence type="ECO:0000259" key="3">
    <source>
        <dbReference type="Pfam" id="PF07992"/>
    </source>
</evidence>
<dbReference type="Proteomes" id="UP000075635">
    <property type="component" value="Unassembled WGS sequence"/>
</dbReference>
<dbReference type="Pfam" id="PF07992">
    <property type="entry name" value="Pyr_redox_2"/>
    <property type="match status" value="1"/>
</dbReference>
<accession>A0A150S9R1</accession>
<dbReference type="PRINTS" id="PR00469">
    <property type="entry name" value="PNDRDTASEII"/>
</dbReference>
<keyword evidence="1" id="KW-0285">Flavoprotein</keyword>
<protein>
    <submittedName>
        <fullName evidence="4">Pyridine nucleotide-disulfide oxidoreductase</fullName>
    </submittedName>
</protein>